<keyword evidence="7" id="KW-1185">Reference proteome</keyword>
<dbReference type="Pfam" id="PF13561">
    <property type="entry name" value="adh_short_C2"/>
    <property type="match status" value="1"/>
</dbReference>
<comment type="similarity">
    <text evidence="1">Belongs to the short-chain dehydrogenases/reductases (SDR) family.</text>
</comment>
<keyword evidence="3" id="KW-0560">Oxidoreductase</keyword>
<dbReference type="Gene3D" id="3.40.50.720">
    <property type="entry name" value="NAD(P)-binding Rossmann-like Domain"/>
    <property type="match status" value="1"/>
</dbReference>
<evidence type="ECO:0000313" key="6">
    <source>
        <dbReference type="EMBL" id="KAK5062998.1"/>
    </source>
</evidence>
<dbReference type="GO" id="GO:0016491">
    <property type="term" value="F:oxidoreductase activity"/>
    <property type="evidence" value="ECO:0007669"/>
    <property type="project" value="UniProtKB-KW"/>
</dbReference>
<dbReference type="PROSITE" id="PS00061">
    <property type="entry name" value="ADH_SHORT"/>
    <property type="match status" value="1"/>
</dbReference>
<dbReference type="InterPro" id="IPR057326">
    <property type="entry name" value="KR_dom"/>
</dbReference>
<dbReference type="InterPro" id="IPR002347">
    <property type="entry name" value="SDR_fam"/>
</dbReference>
<dbReference type="InterPro" id="IPR036291">
    <property type="entry name" value="NAD(P)-bd_dom_sf"/>
</dbReference>
<evidence type="ECO:0000256" key="1">
    <source>
        <dbReference type="ARBA" id="ARBA00006484"/>
    </source>
</evidence>
<gene>
    <name evidence="6" type="ORF">LTR84_005074</name>
</gene>
<evidence type="ECO:0000256" key="4">
    <source>
        <dbReference type="ARBA" id="ARBA00023027"/>
    </source>
</evidence>
<organism evidence="6 7">
    <name type="scientific">Exophiala bonariae</name>
    <dbReference type="NCBI Taxonomy" id="1690606"/>
    <lineage>
        <taxon>Eukaryota</taxon>
        <taxon>Fungi</taxon>
        <taxon>Dikarya</taxon>
        <taxon>Ascomycota</taxon>
        <taxon>Pezizomycotina</taxon>
        <taxon>Eurotiomycetes</taxon>
        <taxon>Chaetothyriomycetidae</taxon>
        <taxon>Chaetothyriales</taxon>
        <taxon>Herpotrichiellaceae</taxon>
        <taxon>Exophiala</taxon>
    </lineage>
</organism>
<dbReference type="SUPFAM" id="SSF51735">
    <property type="entry name" value="NAD(P)-binding Rossmann-fold domains"/>
    <property type="match status" value="1"/>
</dbReference>
<dbReference type="EMBL" id="JAVRRD010000002">
    <property type="protein sequence ID" value="KAK5062998.1"/>
    <property type="molecule type" value="Genomic_DNA"/>
</dbReference>
<dbReference type="SMART" id="SM00822">
    <property type="entry name" value="PKS_KR"/>
    <property type="match status" value="1"/>
</dbReference>
<sequence length="246" mass="25115">MTSFHDKVVAITGGASGIGLATAKILASRGATVSLADINQGGLDSAVRALSAVGGGNHSGTVVDVGDSKAVTDWIQRTVSDHGKLDGAVNLAGMVRVQRPLKDETDEAWARTMHINADGVFYCLRAELNVMKDGGSIVSASSVASHLGMAGLGAYCASKAAVNLLTKTAAREHPNLRVNAISPGATATPMVAAMEAEMGHSQPTVAACINRQADPSEIAQAIVFLLSPEASFITGSVMDVDGGYLA</sequence>
<proteinExistence type="inferred from homology"/>
<dbReference type="FunFam" id="3.40.50.720:FF:000084">
    <property type="entry name" value="Short-chain dehydrogenase reductase"/>
    <property type="match status" value="1"/>
</dbReference>
<dbReference type="AlphaFoldDB" id="A0AAV9NPN0"/>
<evidence type="ECO:0000256" key="3">
    <source>
        <dbReference type="ARBA" id="ARBA00023002"/>
    </source>
</evidence>
<feature type="domain" description="Ketoreductase" evidence="5">
    <location>
        <begin position="7"/>
        <end position="184"/>
    </location>
</feature>
<dbReference type="CDD" id="cd05233">
    <property type="entry name" value="SDR_c"/>
    <property type="match status" value="1"/>
</dbReference>
<dbReference type="PANTHER" id="PTHR24321">
    <property type="entry name" value="DEHYDROGENASES, SHORT CHAIN"/>
    <property type="match status" value="1"/>
</dbReference>
<evidence type="ECO:0000313" key="7">
    <source>
        <dbReference type="Proteomes" id="UP001358417"/>
    </source>
</evidence>
<protein>
    <recommendedName>
        <fullName evidence="5">Ketoreductase domain-containing protein</fullName>
    </recommendedName>
</protein>
<dbReference type="RefSeq" id="XP_064711270.1">
    <property type="nucleotide sequence ID" value="XM_064848646.1"/>
</dbReference>
<name>A0AAV9NPN0_9EURO</name>
<dbReference type="InterPro" id="IPR020904">
    <property type="entry name" value="Sc_DH/Rdtase_CS"/>
</dbReference>
<dbReference type="GeneID" id="89973252"/>
<dbReference type="PRINTS" id="PR00081">
    <property type="entry name" value="GDHRDH"/>
</dbReference>
<evidence type="ECO:0000259" key="5">
    <source>
        <dbReference type="SMART" id="SM00822"/>
    </source>
</evidence>
<dbReference type="Proteomes" id="UP001358417">
    <property type="component" value="Unassembled WGS sequence"/>
</dbReference>
<keyword evidence="2" id="KW-0521">NADP</keyword>
<dbReference type="PRINTS" id="PR00080">
    <property type="entry name" value="SDRFAMILY"/>
</dbReference>
<dbReference type="PANTHER" id="PTHR24321:SF8">
    <property type="entry name" value="ESTRADIOL 17-BETA-DEHYDROGENASE 8-RELATED"/>
    <property type="match status" value="1"/>
</dbReference>
<keyword evidence="4" id="KW-0520">NAD</keyword>
<comment type="caution">
    <text evidence="6">The sequence shown here is derived from an EMBL/GenBank/DDBJ whole genome shotgun (WGS) entry which is preliminary data.</text>
</comment>
<reference evidence="6 7" key="1">
    <citation type="submission" date="2023-08" db="EMBL/GenBank/DDBJ databases">
        <title>Black Yeasts Isolated from many extreme environments.</title>
        <authorList>
            <person name="Coleine C."/>
            <person name="Stajich J.E."/>
            <person name="Selbmann L."/>
        </authorList>
    </citation>
    <scope>NUCLEOTIDE SEQUENCE [LARGE SCALE GENOMIC DNA]</scope>
    <source>
        <strain evidence="6 7">CCFEE 5792</strain>
    </source>
</reference>
<evidence type="ECO:0000256" key="2">
    <source>
        <dbReference type="ARBA" id="ARBA00022857"/>
    </source>
</evidence>
<accession>A0AAV9NPN0</accession>